<dbReference type="Proteomes" id="UP000192906">
    <property type="component" value="Unassembled WGS sequence"/>
</dbReference>
<proteinExistence type="predicted"/>
<organism evidence="1 2">
    <name type="scientific">Desulfovibrio gilichinskyi</name>
    <dbReference type="NCBI Taxonomy" id="1519643"/>
    <lineage>
        <taxon>Bacteria</taxon>
        <taxon>Pseudomonadati</taxon>
        <taxon>Thermodesulfobacteriota</taxon>
        <taxon>Desulfovibrionia</taxon>
        <taxon>Desulfovibrionales</taxon>
        <taxon>Desulfovibrionaceae</taxon>
        <taxon>Desulfovibrio</taxon>
    </lineage>
</organism>
<accession>A0A1X7DCJ9</accession>
<name>A0A1X7DCJ9_9BACT</name>
<protein>
    <submittedName>
        <fullName evidence="1">Uncharacterized protein</fullName>
    </submittedName>
</protein>
<keyword evidence="2" id="KW-1185">Reference proteome</keyword>
<gene>
    <name evidence="1" type="ORF">SAMN06295933_1750</name>
</gene>
<evidence type="ECO:0000313" key="2">
    <source>
        <dbReference type="Proteomes" id="UP000192906"/>
    </source>
</evidence>
<reference evidence="2" key="1">
    <citation type="submission" date="2017-04" db="EMBL/GenBank/DDBJ databases">
        <authorList>
            <person name="Varghese N."/>
            <person name="Submissions S."/>
        </authorList>
    </citation>
    <scope>NUCLEOTIDE SEQUENCE [LARGE SCALE GENOMIC DNA]</scope>
    <source>
        <strain evidence="2">K3S</strain>
    </source>
</reference>
<dbReference type="STRING" id="1519643.SAMN06295933_1750"/>
<sequence>MDQGYAESIASDIMKMLETTKASGLDMNSGFQNDAFKSDHFLFGYIFYPRESLLNVPNLPQSVRKKIKKSNILGTVDVDGKKIGIHLVCSLPVGFDEITSEEQIISGINEKELMEFKEQIAKILHKDLVGNIDKEQGTEQ</sequence>
<dbReference type="RefSeq" id="WP_085101352.1">
    <property type="nucleotide sequence ID" value="NZ_FWZU01000003.1"/>
</dbReference>
<dbReference type="AlphaFoldDB" id="A0A1X7DCJ9"/>
<dbReference type="OrthoDB" id="5471126at2"/>
<dbReference type="EMBL" id="FWZU01000003">
    <property type="protein sequence ID" value="SMF12934.1"/>
    <property type="molecule type" value="Genomic_DNA"/>
</dbReference>
<evidence type="ECO:0000313" key="1">
    <source>
        <dbReference type="EMBL" id="SMF12934.1"/>
    </source>
</evidence>